<accession>W7IMV9</accession>
<dbReference type="Proteomes" id="UP000019277">
    <property type="component" value="Unassembled WGS sequence"/>
</dbReference>
<organism evidence="3 4">
    <name type="scientific">Actinokineospora spheciospongiae</name>
    <dbReference type="NCBI Taxonomy" id="909613"/>
    <lineage>
        <taxon>Bacteria</taxon>
        <taxon>Bacillati</taxon>
        <taxon>Actinomycetota</taxon>
        <taxon>Actinomycetes</taxon>
        <taxon>Pseudonocardiales</taxon>
        <taxon>Pseudonocardiaceae</taxon>
        <taxon>Actinokineospora</taxon>
    </lineage>
</organism>
<feature type="transmembrane region" description="Helical" evidence="1">
    <location>
        <begin position="151"/>
        <end position="172"/>
    </location>
</feature>
<comment type="caution">
    <text evidence="3">The sequence shown here is derived from an EMBL/GenBank/DDBJ whole genome shotgun (WGS) entry which is preliminary data.</text>
</comment>
<evidence type="ECO:0000256" key="1">
    <source>
        <dbReference type="SAM" id="Phobius"/>
    </source>
</evidence>
<evidence type="ECO:0000259" key="2">
    <source>
        <dbReference type="Pfam" id="PF04892"/>
    </source>
</evidence>
<feature type="transmembrane region" description="Helical" evidence="1">
    <location>
        <begin position="48"/>
        <end position="67"/>
    </location>
</feature>
<name>W7IMV9_9PSEU</name>
<feature type="domain" description="VanZ-like" evidence="2">
    <location>
        <begin position="96"/>
        <end position="164"/>
    </location>
</feature>
<keyword evidence="4" id="KW-1185">Reference proteome</keyword>
<feature type="transmembrane region" description="Helical" evidence="1">
    <location>
        <begin position="20"/>
        <end position="41"/>
    </location>
</feature>
<dbReference type="InterPro" id="IPR006976">
    <property type="entry name" value="VanZ-like"/>
</dbReference>
<dbReference type="EMBL" id="AYXG01000261">
    <property type="protein sequence ID" value="EWC58082.1"/>
    <property type="molecule type" value="Genomic_DNA"/>
</dbReference>
<dbReference type="OrthoDB" id="3700782at2"/>
<dbReference type="Pfam" id="PF04892">
    <property type="entry name" value="VanZ"/>
    <property type="match status" value="1"/>
</dbReference>
<keyword evidence="1" id="KW-1133">Transmembrane helix</keyword>
<keyword evidence="1" id="KW-0472">Membrane</keyword>
<feature type="transmembrane region" description="Helical" evidence="1">
    <location>
        <begin position="123"/>
        <end position="145"/>
    </location>
</feature>
<sequence length="186" mass="19411">MDMPDIDDLLSTVWMLLDRPLVAVGLVAGCVLLGAGALLGARRYGWRPVPALLAGLGAALVLAVTLSRNRPDFASMPGVVSYGEPFCILDGVSLTGGYELLNVLLFMPFAFFAVIATHRPLSVSVVSVVSSAGIELAQTLTGQGVCETQDFLHNAIGIVAAAVLGAAVNTLVGSDRRVDREPVRHG</sequence>
<protein>
    <recommendedName>
        <fullName evidence="2">VanZ-like domain-containing protein</fullName>
    </recommendedName>
</protein>
<reference evidence="3 4" key="1">
    <citation type="journal article" date="2014" name="Genome Announc.">
        <title>Draft Genome Sequence of the Antitrypanosomally Active Sponge-Associated Bacterium Actinokineospora sp. Strain EG49.</title>
        <authorList>
            <person name="Harjes J."/>
            <person name="Ryu T."/>
            <person name="Abdelmohsen U.R."/>
            <person name="Moitinho-Silva L."/>
            <person name="Horn H."/>
            <person name="Ravasi T."/>
            <person name="Hentschel U."/>
        </authorList>
    </citation>
    <scope>NUCLEOTIDE SEQUENCE [LARGE SCALE GENOMIC DNA]</scope>
    <source>
        <strain evidence="3 4">EG49</strain>
    </source>
</reference>
<evidence type="ECO:0000313" key="4">
    <source>
        <dbReference type="Proteomes" id="UP000019277"/>
    </source>
</evidence>
<evidence type="ECO:0000313" key="3">
    <source>
        <dbReference type="EMBL" id="EWC58082.1"/>
    </source>
</evidence>
<dbReference type="eggNOG" id="COG4767">
    <property type="taxonomic scope" value="Bacteria"/>
</dbReference>
<keyword evidence="1" id="KW-0812">Transmembrane</keyword>
<feature type="transmembrane region" description="Helical" evidence="1">
    <location>
        <begin position="100"/>
        <end position="116"/>
    </location>
</feature>
<gene>
    <name evidence="3" type="ORF">UO65_6638</name>
</gene>
<proteinExistence type="predicted"/>
<dbReference type="AlphaFoldDB" id="W7IMV9"/>